<dbReference type="Proteomes" id="UP000185426">
    <property type="component" value="Chromosome"/>
</dbReference>
<protein>
    <submittedName>
        <fullName evidence="1">General stress protein</fullName>
    </submittedName>
</protein>
<evidence type="ECO:0000313" key="1">
    <source>
        <dbReference type="EMBL" id="APT44950.1"/>
    </source>
</evidence>
<dbReference type="PATRIC" id="fig|561879.6.peg.1122"/>
<gene>
    <name evidence="1" type="ORF">BSA145_02820</name>
    <name evidence="2" type="ORF">FX981_01914</name>
</gene>
<name>A0A0M2EHJ9_BACIA</name>
<reference evidence="2" key="3">
    <citation type="submission" date="2019-08" db="EMBL/GenBank/DDBJ databases">
        <authorList>
            <person name="Park J.M."/>
            <person name="Hong C.E."/>
            <person name="Jo S.H."/>
        </authorList>
    </citation>
    <scope>NUCLEOTIDE SEQUENCE</scope>
    <source>
        <strain evidence="2">PgKB20</strain>
    </source>
</reference>
<evidence type="ECO:0000313" key="3">
    <source>
        <dbReference type="Proteomes" id="UP000185426"/>
    </source>
</evidence>
<organism evidence="1 3">
    <name type="scientific">Bacillus safensis</name>
    <dbReference type="NCBI Taxonomy" id="561879"/>
    <lineage>
        <taxon>Bacteria</taxon>
        <taxon>Bacillati</taxon>
        <taxon>Bacillota</taxon>
        <taxon>Bacilli</taxon>
        <taxon>Bacillales</taxon>
        <taxon>Bacillaceae</taxon>
        <taxon>Bacillus</taxon>
    </lineage>
</organism>
<dbReference type="GeneID" id="61768689"/>
<dbReference type="EMBL" id="CP015607">
    <property type="protein sequence ID" value="APT44950.1"/>
    <property type="molecule type" value="Genomic_DNA"/>
</dbReference>
<accession>A0A0M2EHJ9</accession>
<proteinExistence type="predicted"/>
<reference evidence="2 4" key="2">
    <citation type="journal article" date="2018" name="Plant Biotechnol. Rep.">
        <title>Diversity and antifungal activity of endophytic bacteria associated with Panax ginseng seedlings.</title>
        <authorList>
            <person name="Park J.M."/>
            <person name="Hong C.E."/>
            <person name="Jo S.H."/>
        </authorList>
    </citation>
    <scope>NUCLEOTIDE SEQUENCE [LARGE SCALE GENOMIC DNA]</scope>
    <source>
        <strain evidence="2 4">PgKB20</strain>
    </source>
</reference>
<dbReference type="AlphaFoldDB" id="A0A0M2EHJ9"/>
<dbReference type="Proteomes" id="UP000325032">
    <property type="component" value="Chromosome"/>
</dbReference>
<sequence length="84" mass="9818">MSQIYSIRIAAKALNLHKLISLYEKCQQAQHRIYVYSKKTMCSIKNIVELETFRLTHLESDYLIVVEGKKAQDLLQPFEKETVS</sequence>
<accession>A0A498U3L3</accession>
<dbReference type="RefSeq" id="WP_024423759.1">
    <property type="nucleotide sequence ID" value="NZ_AUYP01000013.1"/>
</dbReference>
<reference evidence="1 3" key="1">
    <citation type="submission" date="2016-05" db="EMBL/GenBank/DDBJ databases">
        <title>Complete Genome and Methylome Analysis of Psychrotrophic Bacterial Isolates from Antarctic Lake Untersee.</title>
        <authorList>
            <person name="Fomenkov A."/>
            <person name="Akimov V.N."/>
            <person name="Vasilyeva L.V."/>
            <person name="Andersen D."/>
            <person name="Vincze T."/>
            <person name="Roberts R.J."/>
        </authorList>
    </citation>
    <scope>NUCLEOTIDE SEQUENCE [LARGE SCALE GENOMIC DNA]</scope>
    <source>
        <strain evidence="1 3">U14-5</strain>
    </source>
</reference>
<dbReference type="EMBL" id="CP043404">
    <property type="protein sequence ID" value="QEK63673.1"/>
    <property type="molecule type" value="Genomic_DNA"/>
</dbReference>
<keyword evidence="4" id="KW-1185">Reference proteome</keyword>
<evidence type="ECO:0000313" key="2">
    <source>
        <dbReference type="EMBL" id="QEK63673.1"/>
    </source>
</evidence>
<evidence type="ECO:0000313" key="4">
    <source>
        <dbReference type="Proteomes" id="UP000325032"/>
    </source>
</evidence>